<dbReference type="CDD" id="cd03801">
    <property type="entry name" value="GT4_PimA-like"/>
    <property type="match status" value="1"/>
</dbReference>
<comment type="caution">
    <text evidence="3">The sequence shown here is derived from an EMBL/GenBank/DDBJ whole genome shotgun (WGS) entry which is preliminary data.</text>
</comment>
<keyword evidence="3" id="KW-0808">Transferase</keyword>
<reference evidence="3 4" key="1">
    <citation type="submission" date="2018-08" db="EMBL/GenBank/DDBJ databases">
        <title>Thalassotalea euphylliae genome.</title>
        <authorList>
            <person name="Summers S."/>
            <person name="Rice S.A."/>
            <person name="Freckelton M.L."/>
            <person name="Nedved B.T."/>
            <person name="Hadfield M.G."/>
        </authorList>
    </citation>
    <scope>NUCLEOTIDE SEQUENCE [LARGE SCALE GENOMIC DNA]</scope>
    <source>
        <strain evidence="3 4">H1</strain>
    </source>
</reference>
<dbReference type="Pfam" id="PF13439">
    <property type="entry name" value="Glyco_transf_4"/>
    <property type="match status" value="1"/>
</dbReference>
<organism evidence="3 4">
    <name type="scientific">Thalassotalea euphylliae</name>
    <dbReference type="NCBI Taxonomy" id="1655234"/>
    <lineage>
        <taxon>Bacteria</taxon>
        <taxon>Pseudomonadati</taxon>
        <taxon>Pseudomonadota</taxon>
        <taxon>Gammaproteobacteria</taxon>
        <taxon>Alteromonadales</taxon>
        <taxon>Colwelliaceae</taxon>
        <taxon>Thalassotalea</taxon>
    </lineage>
</organism>
<dbReference type="InterPro" id="IPR001296">
    <property type="entry name" value="Glyco_trans_1"/>
</dbReference>
<protein>
    <submittedName>
        <fullName evidence="3">Glycosyltransferase family 1 protein</fullName>
    </submittedName>
</protein>
<dbReference type="AlphaFoldDB" id="A0A3E0TKW6"/>
<evidence type="ECO:0000313" key="4">
    <source>
        <dbReference type="Proteomes" id="UP000256478"/>
    </source>
</evidence>
<dbReference type="Gene3D" id="3.40.50.2000">
    <property type="entry name" value="Glycogen Phosphorylase B"/>
    <property type="match status" value="2"/>
</dbReference>
<sequence length="388" mass="44375">MKHILLTSFSGSFGGMEIRMLQEAQLLLNSGYKVTILINAFNGIDKFRDKLPQGVKLHVKRIPYFLENWNHWRLKKFLAYFFYKRFFKRVKPDIVHVFLCWTTYGLTHLWGASKSGIPTVLSIHNVFLDEALPEYVETHLHDCFSTCLGGYGVTNSAREAFVNIFPMTASKNLTVVPNWVDLNRFSPSLPLKKTLRKDLNIDENSLVVGCIARLSVQKNIPYLVEAFADIAHQHKNVFLLIVGEGPMYDDILKVIADYPHIKDISKVLGFRENVEDFYRVIDIHALLSLREGFGISTIEAMASGCIACVTDIPGSNDVVDNDELGLRVPLHDKHKVVEQLSILLENQHRIEKLRANGLKMVAERYEKHAVENKILSFYQRLELSTSRK</sequence>
<dbReference type="EMBL" id="QUOU01000001">
    <property type="protein sequence ID" value="REL25209.1"/>
    <property type="molecule type" value="Genomic_DNA"/>
</dbReference>
<dbReference type="Pfam" id="PF00534">
    <property type="entry name" value="Glycos_transf_1"/>
    <property type="match status" value="1"/>
</dbReference>
<dbReference type="PANTHER" id="PTHR12526">
    <property type="entry name" value="GLYCOSYLTRANSFERASE"/>
    <property type="match status" value="1"/>
</dbReference>
<dbReference type="OrthoDB" id="9807209at2"/>
<dbReference type="InterPro" id="IPR028098">
    <property type="entry name" value="Glyco_trans_4-like_N"/>
</dbReference>
<dbReference type="GO" id="GO:1901135">
    <property type="term" value="P:carbohydrate derivative metabolic process"/>
    <property type="evidence" value="ECO:0007669"/>
    <property type="project" value="UniProtKB-ARBA"/>
</dbReference>
<feature type="domain" description="Glycosyltransferase subfamily 4-like N-terminal" evidence="2">
    <location>
        <begin position="13"/>
        <end position="184"/>
    </location>
</feature>
<dbReference type="GO" id="GO:0016757">
    <property type="term" value="F:glycosyltransferase activity"/>
    <property type="evidence" value="ECO:0007669"/>
    <property type="project" value="InterPro"/>
</dbReference>
<evidence type="ECO:0000259" key="1">
    <source>
        <dbReference type="Pfam" id="PF00534"/>
    </source>
</evidence>
<dbReference type="RefSeq" id="WP_116006372.1">
    <property type="nucleotide sequence ID" value="NZ_QUOU01000001.1"/>
</dbReference>
<feature type="domain" description="Glycosyl transferase family 1" evidence="1">
    <location>
        <begin position="193"/>
        <end position="359"/>
    </location>
</feature>
<dbReference type="SUPFAM" id="SSF53756">
    <property type="entry name" value="UDP-Glycosyltransferase/glycogen phosphorylase"/>
    <property type="match status" value="1"/>
</dbReference>
<dbReference type="Proteomes" id="UP000256478">
    <property type="component" value="Unassembled WGS sequence"/>
</dbReference>
<gene>
    <name evidence="3" type="ORF">DXX93_00645</name>
</gene>
<proteinExistence type="predicted"/>
<evidence type="ECO:0000259" key="2">
    <source>
        <dbReference type="Pfam" id="PF13439"/>
    </source>
</evidence>
<accession>A0A3E0TKW6</accession>
<dbReference type="PANTHER" id="PTHR12526:SF630">
    <property type="entry name" value="GLYCOSYLTRANSFERASE"/>
    <property type="match status" value="1"/>
</dbReference>
<name>A0A3E0TKW6_9GAMM</name>
<evidence type="ECO:0000313" key="3">
    <source>
        <dbReference type="EMBL" id="REL25209.1"/>
    </source>
</evidence>